<dbReference type="PRINTS" id="PR00081">
    <property type="entry name" value="GDHRDH"/>
</dbReference>
<comment type="caution">
    <text evidence="21">The sequence shown here is derived from an EMBL/GenBank/DDBJ whole genome shotgun (WGS) entry which is preliminary data.</text>
</comment>
<name>A0ABV3XJT3_9ACTN</name>
<evidence type="ECO:0000256" key="20">
    <source>
        <dbReference type="ARBA" id="ARBA00049559"/>
    </source>
</evidence>
<evidence type="ECO:0000313" key="21">
    <source>
        <dbReference type="EMBL" id="MEX5720847.1"/>
    </source>
</evidence>
<dbReference type="PANTHER" id="PTHR24317:SF7">
    <property type="entry name" value="PEROXISOMAL TRANS-2-ENOYL-COA REDUCTASE"/>
    <property type="match status" value="1"/>
</dbReference>
<dbReference type="Gene3D" id="3.40.50.720">
    <property type="entry name" value="NAD(P)-binding Rossmann-like Domain"/>
    <property type="match status" value="1"/>
</dbReference>
<accession>A0ABV3XJT3</accession>
<comment type="function">
    <text evidence="11">Participates in chain elongation of fatty acids. Catalyzes the reduction of trans-2-enoyl-CoAs of varying chain lengths from 6:1 to 16:1, having maximum activity with 10:1 CoA. Has no 2,4-dienoyl-CoA reductase activity.</text>
</comment>
<comment type="pathway">
    <text evidence="2">Lipid metabolism.</text>
</comment>
<evidence type="ECO:0000256" key="16">
    <source>
        <dbReference type="ARBA" id="ARBA00048686"/>
    </source>
</evidence>
<keyword evidence="7" id="KW-0560">Oxidoreductase</keyword>
<dbReference type="EC" id="1.3.1.38" evidence="13"/>
<dbReference type="Pfam" id="PF13561">
    <property type="entry name" value="adh_short_C2"/>
    <property type="match status" value="1"/>
</dbReference>
<protein>
    <recommendedName>
        <fullName evidence="14">Peroxisomal trans-2-enoyl-CoA reductase</fullName>
        <ecNumber evidence="13">1.3.1.38</ecNumber>
    </recommendedName>
</protein>
<evidence type="ECO:0000313" key="22">
    <source>
        <dbReference type="Proteomes" id="UP001560045"/>
    </source>
</evidence>
<comment type="catalytic activity">
    <reaction evidence="19">
        <text>(2E)-decenoyl-CoA + NADPH + H(+) = decanoyl-CoA + NADP(+)</text>
        <dbReference type="Rhea" id="RHEA:44960"/>
        <dbReference type="ChEBI" id="CHEBI:15378"/>
        <dbReference type="ChEBI" id="CHEBI:57783"/>
        <dbReference type="ChEBI" id="CHEBI:58349"/>
        <dbReference type="ChEBI" id="CHEBI:61406"/>
        <dbReference type="ChEBI" id="CHEBI:61430"/>
    </reaction>
    <physiologicalReaction direction="left-to-right" evidence="19">
        <dbReference type="Rhea" id="RHEA:44961"/>
    </physiologicalReaction>
</comment>
<proteinExistence type="predicted"/>
<dbReference type="InterPro" id="IPR036291">
    <property type="entry name" value="NAD(P)-bd_dom_sf"/>
</dbReference>
<comment type="catalytic activity">
    <reaction evidence="16">
        <text>(2E)-tetradecenoyl-CoA + NADPH + H(+) = tetradecanoyl-CoA + NADP(+)</text>
        <dbReference type="Rhea" id="RHEA:44968"/>
        <dbReference type="ChEBI" id="CHEBI:15378"/>
        <dbReference type="ChEBI" id="CHEBI:57385"/>
        <dbReference type="ChEBI" id="CHEBI:57783"/>
        <dbReference type="ChEBI" id="CHEBI:58349"/>
        <dbReference type="ChEBI" id="CHEBI:61405"/>
    </reaction>
    <physiologicalReaction direction="left-to-right" evidence="16">
        <dbReference type="Rhea" id="RHEA:44969"/>
    </physiologicalReaction>
</comment>
<gene>
    <name evidence="21" type="ORF">ABQ292_21040</name>
</gene>
<keyword evidence="9" id="KW-0576">Peroxisome</keyword>
<keyword evidence="5" id="KW-0276">Fatty acid metabolism</keyword>
<dbReference type="SUPFAM" id="SSF51735">
    <property type="entry name" value="NAD(P)-binding Rossmann-fold domains"/>
    <property type="match status" value="1"/>
</dbReference>
<evidence type="ECO:0000256" key="19">
    <source>
        <dbReference type="ARBA" id="ARBA00049386"/>
    </source>
</evidence>
<evidence type="ECO:0000256" key="14">
    <source>
        <dbReference type="ARBA" id="ARBA00041063"/>
    </source>
</evidence>
<evidence type="ECO:0000256" key="13">
    <source>
        <dbReference type="ARBA" id="ARBA00038849"/>
    </source>
</evidence>
<comment type="catalytic activity">
    <reaction evidence="15">
        <text>(2E)-dodecenoyl-CoA + NADPH + H(+) = dodecanoyl-CoA + NADP(+)</text>
        <dbReference type="Rhea" id="RHEA:44964"/>
        <dbReference type="ChEBI" id="CHEBI:15378"/>
        <dbReference type="ChEBI" id="CHEBI:57330"/>
        <dbReference type="ChEBI" id="CHEBI:57375"/>
        <dbReference type="ChEBI" id="CHEBI:57783"/>
        <dbReference type="ChEBI" id="CHEBI:58349"/>
    </reaction>
    <physiologicalReaction direction="left-to-right" evidence="15">
        <dbReference type="Rhea" id="RHEA:44965"/>
    </physiologicalReaction>
</comment>
<evidence type="ECO:0000256" key="4">
    <source>
        <dbReference type="ARBA" id="ARBA00022553"/>
    </source>
</evidence>
<evidence type="ECO:0000256" key="1">
    <source>
        <dbReference type="ARBA" id="ARBA00004275"/>
    </source>
</evidence>
<keyword evidence="3" id="KW-0444">Lipid biosynthesis</keyword>
<evidence type="ECO:0000256" key="17">
    <source>
        <dbReference type="ARBA" id="ARBA00049108"/>
    </source>
</evidence>
<keyword evidence="22" id="KW-1185">Reference proteome</keyword>
<evidence type="ECO:0000256" key="18">
    <source>
        <dbReference type="ARBA" id="ARBA00049251"/>
    </source>
</evidence>
<reference evidence="21 22" key="1">
    <citation type="submission" date="2024-06" db="EMBL/GenBank/DDBJ databases">
        <title>Draft genome sequence of Geodermatophilus badlandi, a novel member of the Geodermatophilaceae isolated from badland sedimentary rocks in the Red desert, Wyoming, USA.</title>
        <authorList>
            <person name="Ben Tekaya S."/>
            <person name="Nouioui I."/>
            <person name="Flores G.M."/>
            <person name="Shaal M.N."/>
            <person name="Bredoire F."/>
            <person name="Basile F."/>
            <person name="Van Diepen L."/>
            <person name="Ward N.L."/>
        </authorList>
    </citation>
    <scope>NUCLEOTIDE SEQUENCE [LARGE SCALE GENOMIC DNA]</scope>
    <source>
        <strain evidence="21 22">WL48A</strain>
    </source>
</reference>
<organism evidence="21 22">
    <name type="scientific">Geodermatophilus maliterrae</name>
    <dbReference type="NCBI Taxonomy" id="3162531"/>
    <lineage>
        <taxon>Bacteria</taxon>
        <taxon>Bacillati</taxon>
        <taxon>Actinomycetota</taxon>
        <taxon>Actinomycetes</taxon>
        <taxon>Geodermatophilales</taxon>
        <taxon>Geodermatophilaceae</taxon>
        <taxon>Geodermatophilus</taxon>
    </lineage>
</organism>
<evidence type="ECO:0000256" key="12">
    <source>
        <dbReference type="ARBA" id="ARBA00038622"/>
    </source>
</evidence>
<dbReference type="PANTHER" id="PTHR24317">
    <property type="entry name" value="PEROXISOMAL TRANS-2-ENOYL-COA REDUCTASE"/>
    <property type="match status" value="1"/>
</dbReference>
<evidence type="ECO:0000256" key="8">
    <source>
        <dbReference type="ARBA" id="ARBA00023098"/>
    </source>
</evidence>
<comment type="subcellular location">
    <subcellularLocation>
        <location evidence="1">Peroxisome</location>
    </subcellularLocation>
</comment>
<keyword evidence="4" id="KW-0597">Phosphoprotein</keyword>
<evidence type="ECO:0000256" key="6">
    <source>
        <dbReference type="ARBA" id="ARBA00022857"/>
    </source>
</evidence>
<evidence type="ECO:0000256" key="15">
    <source>
        <dbReference type="ARBA" id="ARBA00047570"/>
    </source>
</evidence>
<comment type="catalytic activity">
    <reaction evidence="20">
        <text>(2E)-octenoyl-CoA + NADPH + H(+) = octanoyl-CoA + NADP(+)</text>
        <dbReference type="Rhea" id="RHEA:44952"/>
        <dbReference type="ChEBI" id="CHEBI:15378"/>
        <dbReference type="ChEBI" id="CHEBI:57386"/>
        <dbReference type="ChEBI" id="CHEBI:57783"/>
        <dbReference type="ChEBI" id="CHEBI:58349"/>
        <dbReference type="ChEBI" id="CHEBI:62242"/>
    </reaction>
    <physiologicalReaction direction="left-to-right" evidence="20">
        <dbReference type="Rhea" id="RHEA:44953"/>
    </physiologicalReaction>
</comment>
<dbReference type="Proteomes" id="UP001560045">
    <property type="component" value="Unassembled WGS sequence"/>
</dbReference>
<comment type="subunit">
    <text evidence="12">Interacts with PEX5, probably required to target it into peroxisomes.</text>
</comment>
<evidence type="ECO:0000256" key="7">
    <source>
        <dbReference type="ARBA" id="ARBA00023002"/>
    </source>
</evidence>
<evidence type="ECO:0000256" key="9">
    <source>
        <dbReference type="ARBA" id="ARBA00023140"/>
    </source>
</evidence>
<dbReference type="RefSeq" id="WP_369209665.1">
    <property type="nucleotide sequence ID" value="NZ_JBFNXQ010000090.1"/>
</dbReference>
<evidence type="ECO:0000256" key="5">
    <source>
        <dbReference type="ARBA" id="ARBA00022832"/>
    </source>
</evidence>
<keyword evidence="10" id="KW-0275">Fatty acid biosynthesis</keyword>
<evidence type="ECO:0000256" key="2">
    <source>
        <dbReference type="ARBA" id="ARBA00005189"/>
    </source>
</evidence>
<dbReference type="EMBL" id="JBFNXQ010000090">
    <property type="protein sequence ID" value="MEX5720847.1"/>
    <property type="molecule type" value="Genomic_DNA"/>
</dbReference>
<dbReference type="InterPro" id="IPR052388">
    <property type="entry name" value="Peroxisomal_t2-enoyl-CoA_red"/>
</dbReference>
<dbReference type="InterPro" id="IPR002347">
    <property type="entry name" value="SDR_fam"/>
</dbReference>
<evidence type="ECO:0000256" key="11">
    <source>
        <dbReference type="ARBA" id="ARBA00037124"/>
    </source>
</evidence>
<evidence type="ECO:0000256" key="3">
    <source>
        <dbReference type="ARBA" id="ARBA00022516"/>
    </source>
</evidence>
<comment type="catalytic activity">
    <reaction evidence="18">
        <text>a (2E)-enoyl-CoA + NADPH + H(+) = a 2,3-saturated acyl-CoA + NADP(+)</text>
        <dbReference type="Rhea" id="RHEA:33763"/>
        <dbReference type="ChEBI" id="CHEBI:15378"/>
        <dbReference type="ChEBI" id="CHEBI:57783"/>
        <dbReference type="ChEBI" id="CHEBI:58349"/>
        <dbReference type="ChEBI" id="CHEBI:58856"/>
        <dbReference type="ChEBI" id="CHEBI:65111"/>
        <dbReference type="EC" id="1.3.1.38"/>
    </reaction>
    <physiologicalReaction direction="left-to-right" evidence="18">
        <dbReference type="Rhea" id="RHEA:33764"/>
    </physiologicalReaction>
</comment>
<keyword evidence="8" id="KW-0443">Lipid metabolism</keyword>
<evidence type="ECO:0000256" key="10">
    <source>
        <dbReference type="ARBA" id="ARBA00023160"/>
    </source>
</evidence>
<comment type="catalytic activity">
    <reaction evidence="17">
        <text>(2E)-hexenoyl-CoA + NADPH + H(+) = hexanoyl-CoA + NADP(+)</text>
        <dbReference type="Rhea" id="RHEA:44956"/>
        <dbReference type="ChEBI" id="CHEBI:15378"/>
        <dbReference type="ChEBI" id="CHEBI:57783"/>
        <dbReference type="ChEBI" id="CHEBI:58349"/>
        <dbReference type="ChEBI" id="CHEBI:62077"/>
        <dbReference type="ChEBI" id="CHEBI:62620"/>
    </reaction>
    <physiologicalReaction direction="left-to-right" evidence="17">
        <dbReference type="Rhea" id="RHEA:44957"/>
    </physiologicalReaction>
</comment>
<sequence>MQAAAVPWGDRGARVNCISPGIVLTPLARDEMSGPGAEGYQEMIETSAAGRFGTADGVATAAAFLLGPDAGFITGTDLLVDGGVIAALRAGRWQLSL</sequence>
<keyword evidence="6" id="KW-0521">NADP</keyword>